<keyword evidence="2" id="KW-0805">Transcription regulation</keyword>
<sequence length="315" mass="34795">MITLEDLRFVEALSRTGSLSAAARSLNVTPPALSMRLKRLEQALGVGLVVRSSRSMRFTSEGEHLVAEAQAVLGRIEALPEELVAAGRRLSGRLRVVAPFGFGRIHVAPLIARFAAQHPAVRVTLDLSERPWRETEDADVVIHIGEVKDSSWIAHLLARNSRWVCASPEHVRRHGAPAQPRDLLHHACLCVRENDEDVTLWRFRKAGRSGEGRAAEDRAAAPSRQDAIRVSPVLTSNDGEVVRNWALAGLGYVLRSQWDVAPLVRRGALQRVLTAWEFGAADVLALVPARRGISARVTQFVAFLEAGFRPRPPWR</sequence>
<dbReference type="PRINTS" id="PR00039">
    <property type="entry name" value="HTHLYSR"/>
</dbReference>
<evidence type="ECO:0000256" key="3">
    <source>
        <dbReference type="ARBA" id="ARBA00023125"/>
    </source>
</evidence>
<dbReference type="Pfam" id="PF00126">
    <property type="entry name" value="HTH_1"/>
    <property type="match status" value="1"/>
</dbReference>
<keyword evidence="7" id="KW-1185">Reference proteome</keyword>
<dbReference type="SUPFAM" id="SSF53850">
    <property type="entry name" value="Periplasmic binding protein-like II"/>
    <property type="match status" value="1"/>
</dbReference>
<dbReference type="PROSITE" id="PS50931">
    <property type="entry name" value="HTH_LYSR"/>
    <property type="match status" value="1"/>
</dbReference>
<comment type="similarity">
    <text evidence="1">Belongs to the LysR transcriptional regulatory family.</text>
</comment>
<evidence type="ECO:0000256" key="2">
    <source>
        <dbReference type="ARBA" id="ARBA00023015"/>
    </source>
</evidence>
<evidence type="ECO:0000256" key="1">
    <source>
        <dbReference type="ARBA" id="ARBA00009437"/>
    </source>
</evidence>
<dbReference type="Gene3D" id="3.40.190.290">
    <property type="match status" value="1"/>
</dbReference>
<proteinExistence type="inferred from homology"/>
<evidence type="ECO:0000313" key="6">
    <source>
        <dbReference type="EMBL" id="MDC7787520.1"/>
    </source>
</evidence>
<dbReference type="InterPro" id="IPR000847">
    <property type="entry name" value="LysR_HTH_N"/>
</dbReference>
<name>A0ABT5JEM4_RHOTP</name>
<evidence type="ECO:0000256" key="4">
    <source>
        <dbReference type="ARBA" id="ARBA00023163"/>
    </source>
</evidence>
<evidence type="ECO:0000313" key="7">
    <source>
        <dbReference type="Proteomes" id="UP001165652"/>
    </source>
</evidence>
<dbReference type="InterPro" id="IPR036390">
    <property type="entry name" value="WH_DNA-bd_sf"/>
</dbReference>
<accession>A0ABT5JEM4</accession>
<dbReference type="InterPro" id="IPR058163">
    <property type="entry name" value="LysR-type_TF_proteobact-type"/>
</dbReference>
<dbReference type="SUPFAM" id="SSF46785">
    <property type="entry name" value="Winged helix' DNA-binding domain"/>
    <property type="match status" value="1"/>
</dbReference>
<reference evidence="6" key="1">
    <citation type="journal article" date="2023" name="Microbiol Resour">
        <title>Genome Sequences of Rhodoplanes serenus and Two Thermotolerant Strains, Rhodoplanes tepidamans and 'Rhodoplanes cryptolactis,' Further Refine the Genus.</title>
        <authorList>
            <person name="Rayyan A.A."/>
            <person name="Kyndt J.A."/>
        </authorList>
    </citation>
    <scope>NUCLEOTIDE SEQUENCE</scope>
    <source>
        <strain evidence="6">DSM 9987</strain>
    </source>
</reference>
<reference evidence="6" key="2">
    <citation type="submission" date="2023-02" db="EMBL/GenBank/DDBJ databases">
        <authorList>
            <person name="Rayyan A."/>
            <person name="Meyer T."/>
            <person name="Kyndt J.A."/>
        </authorList>
    </citation>
    <scope>NUCLEOTIDE SEQUENCE</scope>
    <source>
        <strain evidence="6">DSM 9987</strain>
    </source>
</reference>
<dbReference type="InterPro" id="IPR005119">
    <property type="entry name" value="LysR_subst-bd"/>
</dbReference>
<dbReference type="Pfam" id="PF03466">
    <property type="entry name" value="LysR_substrate"/>
    <property type="match status" value="1"/>
</dbReference>
<organism evidence="6 7">
    <name type="scientific">Rhodoplanes tepidamans</name>
    <name type="common">Rhodoplanes cryptolactis</name>
    <dbReference type="NCBI Taxonomy" id="200616"/>
    <lineage>
        <taxon>Bacteria</taxon>
        <taxon>Pseudomonadati</taxon>
        <taxon>Pseudomonadota</taxon>
        <taxon>Alphaproteobacteria</taxon>
        <taxon>Hyphomicrobiales</taxon>
        <taxon>Nitrobacteraceae</taxon>
        <taxon>Rhodoplanes</taxon>
    </lineage>
</organism>
<keyword evidence="3" id="KW-0238">DNA-binding</keyword>
<evidence type="ECO:0000259" key="5">
    <source>
        <dbReference type="PROSITE" id="PS50931"/>
    </source>
</evidence>
<protein>
    <submittedName>
        <fullName evidence="6">LysR family transcriptional regulator</fullName>
    </submittedName>
</protein>
<dbReference type="RefSeq" id="WP_272778358.1">
    <property type="nucleotide sequence ID" value="NZ_JAQQLI010000028.1"/>
</dbReference>
<dbReference type="Gene3D" id="1.10.10.10">
    <property type="entry name" value="Winged helix-like DNA-binding domain superfamily/Winged helix DNA-binding domain"/>
    <property type="match status" value="1"/>
</dbReference>
<feature type="domain" description="HTH lysR-type" evidence="5">
    <location>
        <begin position="2"/>
        <end position="59"/>
    </location>
</feature>
<dbReference type="EMBL" id="JAQQLI010000028">
    <property type="protein sequence ID" value="MDC7787520.1"/>
    <property type="molecule type" value="Genomic_DNA"/>
</dbReference>
<dbReference type="InterPro" id="IPR036388">
    <property type="entry name" value="WH-like_DNA-bd_sf"/>
</dbReference>
<dbReference type="PANTHER" id="PTHR30537:SF5">
    <property type="entry name" value="HTH-TYPE TRANSCRIPTIONAL ACTIVATOR TTDR-RELATED"/>
    <property type="match status" value="1"/>
</dbReference>
<dbReference type="Proteomes" id="UP001165652">
    <property type="component" value="Unassembled WGS sequence"/>
</dbReference>
<comment type="caution">
    <text evidence="6">The sequence shown here is derived from an EMBL/GenBank/DDBJ whole genome shotgun (WGS) entry which is preliminary data.</text>
</comment>
<keyword evidence="4" id="KW-0804">Transcription</keyword>
<gene>
    <name evidence="6" type="ORF">PQJ73_17665</name>
</gene>
<dbReference type="PANTHER" id="PTHR30537">
    <property type="entry name" value="HTH-TYPE TRANSCRIPTIONAL REGULATOR"/>
    <property type="match status" value="1"/>
</dbReference>